<accession>A0AAV7XSX7</accession>
<dbReference type="SUPFAM" id="SSF48592">
    <property type="entry name" value="GroEL equatorial domain-like"/>
    <property type="match status" value="1"/>
</dbReference>
<dbReference type="Gene3D" id="1.10.560.10">
    <property type="entry name" value="GroEL-like equatorial domain"/>
    <property type="match status" value="1"/>
</dbReference>
<keyword evidence="2" id="KW-1185">Reference proteome</keyword>
<comment type="caution">
    <text evidence="1">The sequence shown here is derived from an EMBL/GenBank/DDBJ whole genome shotgun (WGS) entry which is preliminary data.</text>
</comment>
<dbReference type="AlphaFoldDB" id="A0AAV7XSX7"/>
<dbReference type="EMBL" id="JAPTSV010000003">
    <property type="protein sequence ID" value="KAJ1529522.1"/>
    <property type="molecule type" value="Genomic_DNA"/>
</dbReference>
<name>A0AAV7XSX7_9NEOP</name>
<proteinExistence type="predicted"/>
<protein>
    <submittedName>
        <fullName evidence="1">Uncharacterized protein</fullName>
    </submittedName>
</protein>
<dbReference type="InterPro" id="IPR027413">
    <property type="entry name" value="GROEL-like_equatorial_sf"/>
</dbReference>
<dbReference type="Proteomes" id="UP001075354">
    <property type="component" value="Chromosome 3"/>
</dbReference>
<sequence length="473" mass="48816">MSRALRAAEAAAGAVRVAFGPAGRGVLIRGPAGALTITRAAVDILEAAFPPSSRPGPELVVLLQGARALHRRTGDGVKGFLLTTAALLRGLESVLEAGPGLEAAASVRVRVELGRALPAAAAPRPDPGDLAASVLATRFTPDVAAAALPAVAALLRGSDSAALLRAHLPVLCRRRRAAGRAVADSAVREGVVVDGMLRFLGDGPERRVVAVLAGDAQDDAVDVRAAVSSLLADGAVDAGRLLVVTSAVLDDASLFALRRRGAALLHAVTPEDEHFLLEWALAARSGEVAVEVRGLERSSAWLGLPGVRQLQLHAPTQQLAEQLAAATRDAVQLMCFAADNGLQPALCPGGGSLERRLHRALGGTPLGRAELLRWHQQRQAPEARGPQHDQDPVVAALATALDCLSPDTRKAVAEAVAAVPRELPPDHPRDPPLEPAALRVAVLQHALATAGTLLAARVGITAASREGAARRPS</sequence>
<organism evidence="1 2">
    <name type="scientific">Megalurothrips usitatus</name>
    <name type="common">bean blossom thrips</name>
    <dbReference type="NCBI Taxonomy" id="439358"/>
    <lineage>
        <taxon>Eukaryota</taxon>
        <taxon>Metazoa</taxon>
        <taxon>Ecdysozoa</taxon>
        <taxon>Arthropoda</taxon>
        <taxon>Hexapoda</taxon>
        <taxon>Insecta</taxon>
        <taxon>Pterygota</taxon>
        <taxon>Neoptera</taxon>
        <taxon>Paraneoptera</taxon>
        <taxon>Thysanoptera</taxon>
        <taxon>Terebrantia</taxon>
        <taxon>Thripoidea</taxon>
        <taxon>Thripidae</taxon>
        <taxon>Megalurothrips</taxon>
    </lineage>
</organism>
<evidence type="ECO:0000313" key="1">
    <source>
        <dbReference type="EMBL" id="KAJ1529522.1"/>
    </source>
</evidence>
<evidence type="ECO:0000313" key="2">
    <source>
        <dbReference type="Proteomes" id="UP001075354"/>
    </source>
</evidence>
<reference evidence="1" key="1">
    <citation type="submission" date="2022-12" db="EMBL/GenBank/DDBJ databases">
        <title>Chromosome-level genome assembly of the bean flower thrips Megalurothrips usitatus.</title>
        <authorList>
            <person name="Ma L."/>
            <person name="Liu Q."/>
            <person name="Li H."/>
            <person name="Cai W."/>
        </authorList>
    </citation>
    <scope>NUCLEOTIDE SEQUENCE</scope>
    <source>
        <strain evidence="1">Cailab_2022a</strain>
    </source>
</reference>
<gene>
    <name evidence="1" type="ORF">ONE63_006295</name>
</gene>